<name>A0A2I2G7Y2_9EURO</name>
<dbReference type="CDD" id="cd19545">
    <property type="entry name" value="FUM14_C_NRPS-like"/>
    <property type="match status" value="1"/>
</dbReference>
<protein>
    <submittedName>
        <fullName evidence="6">Nonribosomal peptide synthase GliP2</fullName>
    </submittedName>
</protein>
<comment type="caution">
    <text evidence="6">The sequence shown here is derived from an EMBL/GenBank/DDBJ whole genome shotgun (WGS) entry which is preliminary data.</text>
</comment>
<feature type="domain" description="Carrier" evidence="5">
    <location>
        <begin position="1475"/>
        <end position="1555"/>
    </location>
</feature>
<dbReference type="PROSITE" id="PS50075">
    <property type="entry name" value="CARRIER"/>
    <property type="match status" value="2"/>
</dbReference>
<sequence>MACHAPCLLDHFYAQLRSHPLLVAVEDATRSANQESWNGITYAQLNILSEIWSERLRLAGIGAGSIVPLLSTRSIAMVAATLAILKLRAAYVPIDLDSWGKDRIESVLQTVDSQVIVSTSASPSIVHPCSVVELDSTGLGDLQGTGNAAVINGISDAIDKNDDLAYIIFTSGTTGKPKGVMVGQRSISRYVKEGGELPFNLNVKHGTRVLLICSIAFDVCAGVMFNTLCNGGTLVLADPPTLEAAAKTCHVLPLTPSILATLDPKDGPSPSLIEAWSSPQRRLYNSYGPTETTCTALMGRLQPGRPITMGFPISYSTIILLNENGHESSEGEICIAGLGLALGYFQDPDRTSNSFIVRNGTRIYRTGDYGKSTEHGLQFCGRKDSMGDVEPALMSFDKGRLIAFYLESTTSSFLIPDVIYSLDDFPTTSNGKIDRRILAHIHEAEQGANSSELETGLPALEAIRRGFSHVLRLPQSQIQDAVMLVSALRKMGFDIGVAEILMLDEVDKLAKSVRVLLDTIQHDSPANQVSLDHLKQEIAATRHLGNETIVPMTDMQTRMVSASTSFTFEHSGQADFLPILYAAWDRLRQRHEILRTSFILNASSGAQIISHNGGFAWKQKSITESEWESTCQSEELLDVNAFADFDAENQESLSKVTVLTLHNTRTRFIWTVHHSLVDGWSMGTLMRDFAACLDDRELPPAPQFAQVSQSIGQLELESSDRAITFWKEYLTGFLPVRRLRLSPPSDINDYTQADVSRTLAVSVSSLEAAAKDKFAVTPATILYAAWGLLLSRYCSAENVILGAVLSGRSLPIPGVENVIGPMINTLPLSVNADETQTVQSFIHLVFKALCGILDFQWSPLSLIQEASGCKPSELFETLFALQYDFPQSPWESELVSAPQDIRYTEATQVPLTVLLDSCKGKFVVRCIYRKSHFEDQIIQHMMRQFDNILTALVEATPSSGLDLISSNLLNDNAIENFTSHSPQLIKTFDGTENLAQAIDTMVKTHPDICAVEGLTRSLTYEELGRMTDQIAIQLSKHTTPGDVICVISDGSVAWVLAMIATLKAGAIYCPIDQKLPVERKKYMIGNCQASLVLYTNPEQDIVACDVLSFSVESIMAEIDTKAEDIAPVHSGASGDDIACLIYTSGSTGLPKAVQLQHKGILNVVSQPEGRLHSRPGQRNAQMLSLGFDCCIKEVFSTLCFGATLVLKDPENPISHLLKVDATMATPSLLVTLDPSEYPKLKIITVAGEAVSQALNDKWSMGRIMVNGYGPAECTLISTVAVLHPGERISIGKPLPGTDCYLLDARKRQVPVGVSGEIHLSGIQVTPGYLHNEQETAKRFLKDPFQLGQIMFRTGDIGRQLENGNIEYIGREDNQIKLRGFRIDLGEVQSTISKVASAARNVALVVAGHLIAFVTPETINVAELTKSLESQLPEYAVPNRIIALASLPISANHKVDSTALKQYLIEQDNHNKRHEKLETDTQRAVATIWADVLGRDLSQMPISPRDRFFELGGHSLLQIKVAQAISKQWNIRPLPLKTVIRHHVLQDLSLAIEELLNDSTGTSHPVVPFLETPPVPRDGTLPLSYLEKEMLLNHLISAGSPAGNMNYVCKIRGEINIENLASAFQRVTAETEVFRSRYHLVDGILSRSLVTGTPEVPRVVQTGNLSSFVHGRVTKPFDLALEPPVDVSIVIGIPGQTMLVVVMSHVVGDATTMATYLNHVSETYEVLTSSVQAGAGTILPMKRTPERTYIDWAHWSDTIQPSPRALSFWSSYLSDLPRPLTFGNPELAPATYMGFTRSWTLSPSMLRNLSQLATRASVTMHQIVLAGVFFCLQCVDRQDDMLLAAPFTHRTESGTESIPGLFLDRLVIRLQRSADEHETLFQFLKYVRGSSQQALENIVPFQSLGRLVQRAPSLSDPLFRVMVTYHTADDRRPLLELKGAEVQPISYRNTGGSKFPLTVEFTETAQHDLQVDMEYDMGCIDEEVAQRLEFALTFVLQLMILETTPGEIINLGATSFKPPANGGARCMNTTSPEAKSSGDRRLQGQGILENGVGVTVGTDAVGIVSEAIGACLDLDKPEVDGQKSFWELGAQSMDATRLQKLCEERGIQVSLRDVFVAGNIGELAARSVMVRSV</sequence>
<dbReference type="OrthoDB" id="416786at2759"/>
<dbReference type="Gene3D" id="3.40.50.12780">
    <property type="entry name" value="N-terminal domain of ligase-like"/>
    <property type="match status" value="2"/>
</dbReference>
<dbReference type="PANTHER" id="PTHR45527">
    <property type="entry name" value="NONRIBOSOMAL PEPTIDE SYNTHETASE"/>
    <property type="match status" value="1"/>
</dbReference>
<dbReference type="Proteomes" id="UP000234275">
    <property type="component" value="Unassembled WGS sequence"/>
</dbReference>
<dbReference type="SUPFAM" id="SSF56801">
    <property type="entry name" value="Acetyl-CoA synthetase-like"/>
    <property type="match status" value="2"/>
</dbReference>
<dbReference type="GO" id="GO:0044550">
    <property type="term" value="P:secondary metabolite biosynthetic process"/>
    <property type="evidence" value="ECO:0007669"/>
    <property type="project" value="TreeGrafter"/>
</dbReference>
<dbReference type="STRING" id="1392250.A0A2I2G7Y2"/>
<evidence type="ECO:0000256" key="1">
    <source>
        <dbReference type="ARBA" id="ARBA00022450"/>
    </source>
</evidence>
<accession>A0A2I2G7Y2</accession>
<keyword evidence="1" id="KW-0596">Phosphopantetheine</keyword>
<dbReference type="GeneID" id="36558527"/>
<dbReference type="Gene3D" id="3.30.300.30">
    <property type="match status" value="2"/>
</dbReference>
<organism evidence="6 7">
    <name type="scientific">Aspergillus steynii IBT 23096</name>
    <dbReference type="NCBI Taxonomy" id="1392250"/>
    <lineage>
        <taxon>Eukaryota</taxon>
        <taxon>Fungi</taxon>
        <taxon>Dikarya</taxon>
        <taxon>Ascomycota</taxon>
        <taxon>Pezizomycotina</taxon>
        <taxon>Eurotiomycetes</taxon>
        <taxon>Eurotiomycetidae</taxon>
        <taxon>Eurotiales</taxon>
        <taxon>Aspergillaceae</taxon>
        <taxon>Aspergillus</taxon>
        <taxon>Aspergillus subgen. Circumdati</taxon>
    </lineage>
</organism>
<dbReference type="InterPro" id="IPR009081">
    <property type="entry name" value="PP-bd_ACP"/>
</dbReference>
<dbReference type="CDD" id="cd17653">
    <property type="entry name" value="A_NRPS_GliP_like"/>
    <property type="match status" value="1"/>
</dbReference>
<keyword evidence="3" id="KW-0436">Ligase</keyword>
<dbReference type="Gene3D" id="1.10.1200.10">
    <property type="entry name" value="ACP-like"/>
    <property type="match status" value="2"/>
</dbReference>
<comment type="similarity">
    <text evidence="4">Belongs to the NRP synthetase family.</text>
</comment>
<dbReference type="EMBL" id="MSFO01000004">
    <property type="protein sequence ID" value="PLB48990.1"/>
    <property type="molecule type" value="Genomic_DNA"/>
</dbReference>
<evidence type="ECO:0000259" key="5">
    <source>
        <dbReference type="PROSITE" id="PS50075"/>
    </source>
</evidence>
<dbReference type="InterPro" id="IPR006162">
    <property type="entry name" value="Ppantetheine_attach_site"/>
</dbReference>
<evidence type="ECO:0000313" key="7">
    <source>
        <dbReference type="Proteomes" id="UP000234275"/>
    </source>
</evidence>
<dbReference type="Pfam" id="PF00501">
    <property type="entry name" value="AMP-binding"/>
    <property type="match status" value="2"/>
</dbReference>
<evidence type="ECO:0000256" key="3">
    <source>
        <dbReference type="ARBA" id="ARBA00022598"/>
    </source>
</evidence>
<dbReference type="GO" id="GO:0043041">
    <property type="term" value="P:amino acid activation for nonribosomal peptide biosynthetic process"/>
    <property type="evidence" value="ECO:0007669"/>
    <property type="project" value="TreeGrafter"/>
</dbReference>
<dbReference type="NCBIfam" id="TIGR01733">
    <property type="entry name" value="AA-adenyl-dom"/>
    <property type="match status" value="1"/>
</dbReference>
<dbReference type="CDD" id="cd19537">
    <property type="entry name" value="C_NRPS-like"/>
    <property type="match status" value="1"/>
</dbReference>
<dbReference type="SUPFAM" id="SSF47336">
    <property type="entry name" value="ACP-like"/>
    <property type="match status" value="2"/>
</dbReference>
<dbReference type="InterPro" id="IPR045851">
    <property type="entry name" value="AMP-bd_C_sf"/>
</dbReference>
<dbReference type="InterPro" id="IPR000873">
    <property type="entry name" value="AMP-dep_synth/lig_dom"/>
</dbReference>
<evidence type="ECO:0000256" key="4">
    <source>
        <dbReference type="ARBA" id="ARBA00029454"/>
    </source>
</evidence>
<dbReference type="InterPro" id="IPR036736">
    <property type="entry name" value="ACP-like_sf"/>
</dbReference>
<dbReference type="VEuPathDB" id="FungiDB:P170DRAFT_446773"/>
<dbReference type="SUPFAM" id="SSF52777">
    <property type="entry name" value="CoA-dependent acyltransferases"/>
    <property type="match status" value="4"/>
</dbReference>
<feature type="domain" description="Carrier" evidence="5">
    <location>
        <begin position="2057"/>
        <end position="2130"/>
    </location>
</feature>
<dbReference type="InterPro" id="IPR010071">
    <property type="entry name" value="AA_adenyl_dom"/>
</dbReference>
<evidence type="ECO:0000313" key="6">
    <source>
        <dbReference type="EMBL" id="PLB48990.1"/>
    </source>
</evidence>
<dbReference type="InterPro" id="IPR020459">
    <property type="entry name" value="AMP-binding"/>
</dbReference>
<reference evidence="6 7" key="1">
    <citation type="submission" date="2016-12" db="EMBL/GenBank/DDBJ databases">
        <title>The genomes of Aspergillus section Nigri reveals drivers in fungal speciation.</title>
        <authorList>
            <consortium name="DOE Joint Genome Institute"/>
            <person name="Vesth T.C."/>
            <person name="Nybo J."/>
            <person name="Theobald S."/>
            <person name="Brandl J."/>
            <person name="Frisvad J.C."/>
            <person name="Nielsen K.F."/>
            <person name="Lyhne E.K."/>
            <person name="Kogle M.E."/>
            <person name="Kuo A."/>
            <person name="Riley R."/>
            <person name="Clum A."/>
            <person name="Nolan M."/>
            <person name="Lipzen A."/>
            <person name="Salamov A."/>
            <person name="Henrissat B."/>
            <person name="Wiebenga A."/>
            <person name="De Vries R.P."/>
            <person name="Grigoriev I.V."/>
            <person name="Mortensen U.H."/>
            <person name="Andersen M.R."/>
            <person name="Baker S.E."/>
        </authorList>
    </citation>
    <scope>NUCLEOTIDE SEQUENCE [LARGE SCALE GENOMIC DNA]</scope>
    <source>
        <strain evidence="6 7">IBT 23096</strain>
    </source>
</reference>
<dbReference type="Pfam" id="PF00550">
    <property type="entry name" value="PP-binding"/>
    <property type="match status" value="2"/>
</dbReference>
<dbReference type="GO" id="GO:0016874">
    <property type="term" value="F:ligase activity"/>
    <property type="evidence" value="ECO:0007669"/>
    <property type="project" value="UniProtKB-KW"/>
</dbReference>
<dbReference type="InterPro" id="IPR020845">
    <property type="entry name" value="AMP-binding_CS"/>
</dbReference>
<dbReference type="Gene3D" id="3.30.559.30">
    <property type="entry name" value="Nonribosomal peptide synthetase, condensation domain"/>
    <property type="match status" value="2"/>
</dbReference>
<dbReference type="PRINTS" id="PR00154">
    <property type="entry name" value="AMPBINDING"/>
</dbReference>
<proteinExistence type="inferred from homology"/>
<dbReference type="Gene3D" id="3.30.559.10">
    <property type="entry name" value="Chloramphenicol acetyltransferase-like domain"/>
    <property type="match status" value="2"/>
</dbReference>
<dbReference type="GO" id="GO:0031177">
    <property type="term" value="F:phosphopantetheine binding"/>
    <property type="evidence" value="ECO:0007669"/>
    <property type="project" value="TreeGrafter"/>
</dbReference>
<dbReference type="InterPro" id="IPR042099">
    <property type="entry name" value="ANL_N_sf"/>
</dbReference>
<dbReference type="InterPro" id="IPR023213">
    <property type="entry name" value="CAT-like_dom_sf"/>
</dbReference>
<gene>
    <name evidence="6" type="ORF">P170DRAFT_446773</name>
</gene>
<evidence type="ECO:0000256" key="2">
    <source>
        <dbReference type="ARBA" id="ARBA00022553"/>
    </source>
</evidence>
<dbReference type="PROSITE" id="PS00012">
    <property type="entry name" value="PHOSPHOPANTETHEINE"/>
    <property type="match status" value="1"/>
</dbReference>
<dbReference type="GO" id="GO:0005737">
    <property type="term" value="C:cytoplasm"/>
    <property type="evidence" value="ECO:0007669"/>
    <property type="project" value="TreeGrafter"/>
</dbReference>
<keyword evidence="7" id="KW-1185">Reference proteome</keyword>
<dbReference type="PANTHER" id="PTHR45527:SF11">
    <property type="entry name" value="NONRIBOSOMAL PEPTIDE SYNTHETASE 5"/>
    <property type="match status" value="1"/>
</dbReference>
<dbReference type="PROSITE" id="PS00455">
    <property type="entry name" value="AMP_BINDING"/>
    <property type="match status" value="2"/>
</dbReference>
<dbReference type="Pfam" id="PF00668">
    <property type="entry name" value="Condensation"/>
    <property type="match status" value="2"/>
</dbReference>
<keyword evidence="2" id="KW-0597">Phosphoprotein</keyword>
<dbReference type="RefSeq" id="XP_024704292.1">
    <property type="nucleotide sequence ID" value="XM_024850828.1"/>
</dbReference>
<dbReference type="InterPro" id="IPR001242">
    <property type="entry name" value="Condensation_dom"/>
</dbReference>